<protein>
    <submittedName>
        <fullName evidence="2">Uncharacterized protein</fullName>
    </submittedName>
</protein>
<feature type="region of interest" description="Disordered" evidence="1">
    <location>
        <begin position="277"/>
        <end position="302"/>
    </location>
</feature>
<dbReference type="EMBL" id="JACHGN010000012">
    <property type="protein sequence ID" value="MBB5135988.1"/>
    <property type="molecule type" value="Genomic_DNA"/>
</dbReference>
<gene>
    <name evidence="2" type="ORF">HNP84_005732</name>
</gene>
<dbReference type="AlphaFoldDB" id="A0A840P8J2"/>
<comment type="caution">
    <text evidence="2">The sequence shown here is derived from an EMBL/GenBank/DDBJ whole genome shotgun (WGS) entry which is preliminary data.</text>
</comment>
<name>A0A840P8J2_9ACTN</name>
<feature type="compositionally biased region" description="Gly residues" evidence="1">
    <location>
        <begin position="46"/>
        <end position="63"/>
    </location>
</feature>
<dbReference type="Proteomes" id="UP000578449">
    <property type="component" value="Unassembled WGS sequence"/>
</dbReference>
<feature type="compositionally biased region" description="Basic and acidic residues" evidence="1">
    <location>
        <begin position="144"/>
        <end position="156"/>
    </location>
</feature>
<organism evidence="2 3">
    <name type="scientific">Thermocatellispora tengchongensis</name>
    <dbReference type="NCBI Taxonomy" id="1073253"/>
    <lineage>
        <taxon>Bacteria</taxon>
        <taxon>Bacillati</taxon>
        <taxon>Actinomycetota</taxon>
        <taxon>Actinomycetes</taxon>
        <taxon>Streptosporangiales</taxon>
        <taxon>Streptosporangiaceae</taxon>
        <taxon>Thermocatellispora</taxon>
    </lineage>
</organism>
<feature type="compositionally biased region" description="Basic residues" evidence="1">
    <location>
        <begin position="185"/>
        <end position="196"/>
    </location>
</feature>
<feature type="compositionally biased region" description="Basic and acidic residues" evidence="1">
    <location>
        <begin position="65"/>
        <end position="88"/>
    </location>
</feature>
<evidence type="ECO:0000256" key="1">
    <source>
        <dbReference type="SAM" id="MobiDB-lite"/>
    </source>
</evidence>
<feature type="region of interest" description="Disordered" evidence="1">
    <location>
        <begin position="1"/>
        <end position="88"/>
    </location>
</feature>
<evidence type="ECO:0000313" key="3">
    <source>
        <dbReference type="Proteomes" id="UP000578449"/>
    </source>
</evidence>
<feature type="compositionally biased region" description="Basic and acidic residues" evidence="1">
    <location>
        <begin position="34"/>
        <end position="45"/>
    </location>
</feature>
<proteinExistence type="predicted"/>
<feature type="compositionally biased region" description="Basic residues" evidence="1">
    <location>
        <begin position="1"/>
        <end position="11"/>
    </location>
</feature>
<sequence>MPHPATRRARGPARMGACASTAGRVGRVGNQPSDDGRHDHQRGGERCGGGRCGGGRCGGGRCGGGRRDGERRGDDRRGDHRPWRGRVREGREGVAVAQVPLSAPILSGGGFTTAWTPGTWADARWAGPVGGSDRAACGRTRARSGRDQGPARRREARVGAWVPTRIARVLGSSVGGRAAGFRAPRPVHPRGPRRRGAPAGVRGFRFGRCCSGGRGDGRWGASHWRLRRLGAVGGHVLSAQTGVRGREEAVGGGAVAYSPSSVLRKIRQWPGRLPAGPLCSGPGKAGSVRADGWGGGGTGGGG</sequence>
<reference evidence="2 3" key="1">
    <citation type="submission" date="2020-08" db="EMBL/GenBank/DDBJ databases">
        <title>Genomic Encyclopedia of Type Strains, Phase IV (KMG-IV): sequencing the most valuable type-strain genomes for metagenomic binning, comparative biology and taxonomic classification.</title>
        <authorList>
            <person name="Goeker M."/>
        </authorList>
    </citation>
    <scope>NUCLEOTIDE SEQUENCE [LARGE SCALE GENOMIC DNA]</scope>
    <source>
        <strain evidence="2 3">DSM 45615</strain>
    </source>
</reference>
<feature type="compositionally biased region" description="Gly residues" evidence="1">
    <location>
        <begin position="292"/>
        <end position="302"/>
    </location>
</feature>
<keyword evidence="3" id="KW-1185">Reference proteome</keyword>
<feature type="region of interest" description="Disordered" evidence="1">
    <location>
        <begin position="180"/>
        <end position="199"/>
    </location>
</feature>
<accession>A0A840P8J2</accession>
<feature type="region of interest" description="Disordered" evidence="1">
    <location>
        <begin position="125"/>
        <end position="156"/>
    </location>
</feature>
<evidence type="ECO:0000313" key="2">
    <source>
        <dbReference type="EMBL" id="MBB5135988.1"/>
    </source>
</evidence>